<dbReference type="AlphaFoldDB" id="A0A486XWE1"/>
<name>A0A486XWE1_9GAMM</name>
<organism evidence="1">
    <name type="scientific">Rheinheimera sp. BAL341</name>
    <dbReference type="NCBI Taxonomy" id="1708203"/>
    <lineage>
        <taxon>Bacteria</taxon>
        <taxon>Pseudomonadati</taxon>
        <taxon>Pseudomonadota</taxon>
        <taxon>Gammaproteobacteria</taxon>
        <taxon>Chromatiales</taxon>
        <taxon>Chromatiaceae</taxon>
        <taxon>Rheinheimera</taxon>
    </lineage>
</organism>
<reference evidence="1" key="1">
    <citation type="submission" date="2019-04" db="EMBL/GenBank/DDBJ databases">
        <authorList>
            <person name="Brambilla D."/>
        </authorList>
    </citation>
    <scope>NUCLEOTIDE SEQUENCE</scope>
    <source>
        <strain evidence="1">BAL1</strain>
    </source>
</reference>
<proteinExistence type="predicted"/>
<sequence>MQTLIPVPAFSGKSNNEIVLLDPARLADWHGIDRNSPKVLCKTAIYGNHAAGWSLYLHENGCYEWLIGSDVVGSSSGALDVIAILGHNLCLMPWQKLIFCNEGLACTAISYIQLPGMVVAD</sequence>
<protein>
    <submittedName>
        <fullName evidence="1">Uncharacterized protein</fullName>
    </submittedName>
</protein>
<evidence type="ECO:0000313" key="1">
    <source>
        <dbReference type="EMBL" id="VHO05837.1"/>
    </source>
</evidence>
<dbReference type="EMBL" id="CAAJGR010000007">
    <property type="protein sequence ID" value="VHO05837.1"/>
    <property type="molecule type" value="Genomic_DNA"/>
</dbReference>
<accession>A0A486XWE1</accession>
<gene>
    <name evidence="1" type="ORF">BAL341_2923</name>
</gene>